<organism evidence="1 2">
    <name type="scientific">Stylosanthes scabra</name>
    <dbReference type="NCBI Taxonomy" id="79078"/>
    <lineage>
        <taxon>Eukaryota</taxon>
        <taxon>Viridiplantae</taxon>
        <taxon>Streptophyta</taxon>
        <taxon>Embryophyta</taxon>
        <taxon>Tracheophyta</taxon>
        <taxon>Spermatophyta</taxon>
        <taxon>Magnoliopsida</taxon>
        <taxon>eudicotyledons</taxon>
        <taxon>Gunneridae</taxon>
        <taxon>Pentapetalae</taxon>
        <taxon>rosids</taxon>
        <taxon>fabids</taxon>
        <taxon>Fabales</taxon>
        <taxon>Fabaceae</taxon>
        <taxon>Papilionoideae</taxon>
        <taxon>50 kb inversion clade</taxon>
        <taxon>dalbergioids sensu lato</taxon>
        <taxon>Dalbergieae</taxon>
        <taxon>Pterocarpus clade</taxon>
        <taxon>Stylosanthes</taxon>
    </lineage>
</organism>
<dbReference type="EMBL" id="JASCZI010061532">
    <property type="protein sequence ID" value="MED6138943.1"/>
    <property type="molecule type" value="Genomic_DNA"/>
</dbReference>
<dbReference type="Proteomes" id="UP001341840">
    <property type="component" value="Unassembled WGS sequence"/>
</dbReference>
<evidence type="ECO:0000313" key="1">
    <source>
        <dbReference type="EMBL" id="MED6138943.1"/>
    </source>
</evidence>
<sequence length="144" mass="16519">MPLITLTPHIHSTLNTHTLSHSHISLSLSNTLIPQTTNTPTFFHHQVHTGAPIAIPSVATRCSRRPRHIHTNCEGARKWKIAPIECRLWHSQGIQARSWVSVGEFRRIVIGFKCLQEMRSQVPVSRLCLRRLSRWKESVDLYFG</sequence>
<accession>A0ABU6SSK6</accession>
<keyword evidence="2" id="KW-1185">Reference proteome</keyword>
<reference evidence="1 2" key="1">
    <citation type="journal article" date="2023" name="Plants (Basel)">
        <title>Bridging the Gap: Combining Genomics and Transcriptomics Approaches to Understand Stylosanthes scabra, an Orphan Legume from the Brazilian Caatinga.</title>
        <authorList>
            <person name="Ferreira-Neto J.R.C."/>
            <person name="da Silva M.D."/>
            <person name="Binneck E."/>
            <person name="de Melo N.F."/>
            <person name="da Silva R.H."/>
            <person name="de Melo A.L.T.M."/>
            <person name="Pandolfi V."/>
            <person name="Bustamante F.O."/>
            <person name="Brasileiro-Vidal A.C."/>
            <person name="Benko-Iseppon A.M."/>
        </authorList>
    </citation>
    <scope>NUCLEOTIDE SEQUENCE [LARGE SCALE GENOMIC DNA]</scope>
    <source>
        <tissue evidence="1">Leaves</tissue>
    </source>
</reference>
<protein>
    <submittedName>
        <fullName evidence="1">Uncharacterized protein</fullName>
    </submittedName>
</protein>
<evidence type="ECO:0000313" key="2">
    <source>
        <dbReference type="Proteomes" id="UP001341840"/>
    </source>
</evidence>
<proteinExistence type="predicted"/>
<name>A0ABU6SSK6_9FABA</name>
<gene>
    <name evidence="1" type="ORF">PIB30_116700</name>
</gene>
<comment type="caution">
    <text evidence="1">The sequence shown here is derived from an EMBL/GenBank/DDBJ whole genome shotgun (WGS) entry which is preliminary data.</text>
</comment>